<keyword evidence="9" id="KW-1185">Reference proteome</keyword>
<dbReference type="Pfam" id="PF00892">
    <property type="entry name" value="EamA"/>
    <property type="match status" value="2"/>
</dbReference>
<feature type="transmembrane region" description="Helical" evidence="6">
    <location>
        <begin position="74"/>
        <end position="97"/>
    </location>
</feature>
<feature type="transmembrane region" description="Helical" evidence="6">
    <location>
        <begin position="227"/>
        <end position="248"/>
    </location>
</feature>
<dbReference type="EMBL" id="JACHXA010000001">
    <property type="protein sequence ID" value="MBB3064053.1"/>
    <property type="molecule type" value="Genomic_DNA"/>
</dbReference>
<dbReference type="SUPFAM" id="SSF103481">
    <property type="entry name" value="Multidrug resistance efflux transporter EmrE"/>
    <property type="match status" value="2"/>
</dbReference>
<dbReference type="Proteomes" id="UP000581135">
    <property type="component" value="Unassembled WGS sequence"/>
</dbReference>
<comment type="caution">
    <text evidence="8">The sequence shown here is derived from an EMBL/GenBank/DDBJ whole genome shotgun (WGS) entry which is preliminary data.</text>
</comment>
<feature type="domain" description="EamA" evidence="7">
    <location>
        <begin position="170"/>
        <end position="300"/>
    </location>
</feature>
<gene>
    <name evidence="8" type="ORF">FHR98_000318</name>
</gene>
<dbReference type="AlphaFoldDB" id="A0A839ST06"/>
<evidence type="ECO:0000256" key="3">
    <source>
        <dbReference type="ARBA" id="ARBA00022692"/>
    </source>
</evidence>
<comment type="similarity">
    <text evidence="2">Belongs to the EamA transporter family.</text>
</comment>
<sequence>MANLPGGERTKRILGLTAPGLFVLLWSTGFIGAKLGVPYAEPMTFLTLRFVAAGTLLTLLALATGAPWPSSWKALGHIAVVGLLLQAVYLGGVFVAVSRGMPAGPSALIVSLQPLTVALLAGLTLGERVSRRQWLGFVLGVIGVFLVVVEKIDPASLPDQEGFGFVEVGLCALSLLAITASTIYQKRFGMAADLRSGTALQYWVAAVAALFVAWTTEDMRVVWTGEFIFALGWLVLVLSIGAVSLLMFMIRMGEVSKVSSYFYLVPPCTAVIAFLIFGETLGLLALAGMLVAAVGVALVVRRAS</sequence>
<evidence type="ECO:0000259" key="7">
    <source>
        <dbReference type="Pfam" id="PF00892"/>
    </source>
</evidence>
<evidence type="ECO:0000256" key="6">
    <source>
        <dbReference type="SAM" id="Phobius"/>
    </source>
</evidence>
<dbReference type="InterPro" id="IPR050638">
    <property type="entry name" value="AA-Vitamin_Transporters"/>
</dbReference>
<evidence type="ECO:0000256" key="5">
    <source>
        <dbReference type="ARBA" id="ARBA00023136"/>
    </source>
</evidence>
<dbReference type="PANTHER" id="PTHR32322">
    <property type="entry name" value="INNER MEMBRANE TRANSPORTER"/>
    <property type="match status" value="1"/>
</dbReference>
<evidence type="ECO:0000256" key="4">
    <source>
        <dbReference type="ARBA" id="ARBA00022989"/>
    </source>
</evidence>
<feature type="transmembrane region" description="Helical" evidence="6">
    <location>
        <begin position="196"/>
        <end position="215"/>
    </location>
</feature>
<evidence type="ECO:0000313" key="8">
    <source>
        <dbReference type="EMBL" id="MBB3064053.1"/>
    </source>
</evidence>
<feature type="transmembrane region" description="Helical" evidence="6">
    <location>
        <begin position="43"/>
        <end position="62"/>
    </location>
</feature>
<reference evidence="8 9" key="1">
    <citation type="submission" date="2020-08" db="EMBL/GenBank/DDBJ databases">
        <title>Genomic Encyclopedia of Type Strains, Phase III (KMG-III): the genomes of soil and plant-associated and newly described type strains.</title>
        <authorList>
            <person name="Whitman W."/>
        </authorList>
    </citation>
    <scope>NUCLEOTIDE SEQUENCE [LARGE SCALE GENOMIC DNA]</scope>
    <source>
        <strain evidence="8 9">CECT 8803</strain>
    </source>
</reference>
<organism evidence="8 9">
    <name type="scientific">Limibacillus halophilus</name>
    <dbReference type="NCBI Taxonomy" id="1579333"/>
    <lineage>
        <taxon>Bacteria</taxon>
        <taxon>Pseudomonadati</taxon>
        <taxon>Pseudomonadota</taxon>
        <taxon>Alphaproteobacteria</taxon>
        <taxon>Rhodospirillales</taxon>
        <taxon>Rhodovibrionaceae</taxon>
        <taxon>Limibacillus</taxon>
    </lineage>
</organism>
<feature type="transmembrane region" description="Helical" evidence="6">
    <location>
        <begin position="134"/>
        <end position="152"/>
    </location>
</feature>
<feature type="transmembrane region" description="Helical" evidence="6">
    <location>
        <begin position="12"/>
        <end position="31"/>
    </location>
</feature>
<evidence type="ECO:0000256" key="2">
    <source>
        <dbReference type="ARBA" id="ARBA00007362"/>
    </source>
</evidence>
<dbReference type="PANTHER" id="PTHR32322:SF2">
    <property type="entry name" value="EAMA DOMAIN-CONTAINING PROTEIN"/>
    <property type="match status" value="1"/>
</dbReference>
<feature type="transmembrane region" description="Helical" evidence="6">
    <location>
        <begin position="283"/>
        <end position="300"/>
    </location>
</feature>
<feature type="transmembrane region" description="Helical" evidence="6">
    <location>
        <begin position="103"/>
        <end position="122"/>
    </location>
</feature>
<dbReference type="InterPro" id="IPR000620">
    <property type="entry name" value="EamA_dom"/>
</dbReference>
<proteinExistence type="inferred from homology"/>
<keyword evidence="5 6" id="KW-0472">Membrane</keyword>
<feature type="domain" description="EamA" evidence="7">
    <location>
        <begin position="22"/>
        <end position="148"/>
    </location>
</feature>
<evidence type="ECO:0000313" key="9">
    <source>
        <dbReference type="Proteomes" id="UP000581135"/>
    </source>
</evidence>
<name>A0A839ST06_9PROT</name>
<evidence type="ECO:0000256" key="1">
    <source>
        <dbReference type="ARBA" id="ARBA00004141"/>
    </source>
</evidence>
<dbReference type="InterPro" id="IPR037185">
    <property type="entry name" value="EmrE-like"/>
</dbReference>
<comment type="subcellular location">
    <subcellularLocation>
        <location evidence="1">Membrane</location>
        <topology evidence="1">Multi-pass membrane protein</topology>
    </subcellularLocation>
</comment>
<dbReference type="Gene3D" id="1.10.3730.20">
    <property type="match status" value="1"/>
</dbReference>
<keyword evidence="4 6" id="KW-1133">Transmembrane helix</keyword>
<protein>
    <submittedName>
        <fullName evidence="8">Drug/metabolite transporter (DMT)-like permease</fullName>
    </submittedName>
</protein>
<dbReference type="GO" id="GO:0016020">
    <property type="term" value="C:membrane"/>
    <property type="evidence" value="ECO:0007669"/>
    <property type="project" value="UniProtKB-SubCell"/>
</dbReference>
<feature type="transmembrane region" description="Helical" evidence="6">
    <location>
        <begin position="260"/>
        <end position="277"/>
    </location>
</feature>
<keyword evidence="3 6" id="KW-0812">Transmembrane</keyword>
<dbReference type="RefSeq" id="WP_183414871.1">
    <property type="nucleotide sequence ID" value="NZ_JACHXA010000001.1"/>
</dbReference>
<accession>A0A839ST06</accession>
<feature type="transmembrane region" description="Helical" evidence="6">
    <location>
        <begin position="164"/>
        <end position="184"/>
    </location>
</feature>